<feature type="region of interest" description="Disordered" evidence="1">
    <location>
        <begin position="341"/>
        <end position="367"/>
    </location>
</feature>
<protein>
    <submittedName>
        <fullName evidence="2">Uncharacterized protein</fullName>
    </submittedName>
</protein>
<reference evidence="2" key="1">
    <citation type="submission" date="2018-04" db="EMBL/GenBank/DDBJ databases">
        <title>Whole genome sequencing of Hypsizygus marmoreus.</title>
        <authorList>
            <person name="Choi I.-G."/>
            <person name="Min B."/>
            <person name="Kim J.-G."/>
            <person name="Kim S."/>
            <person name="Oh Y.-L."/>
            <person name="Kong W.-S."/>
            <person name="Park H."/>
            <person name="Jeong J."/>
            <person name="Song E.-S."/>
        </authorList>
    </citation>
    <scope>NUCLEOTIDE SEQUENCE [LARGE SCALE GENOMIC DNA]</scope>
    <source>
        <strain evidence="2">51987-8</strain>
    </source>
</reference>
<accession>A0A369K8F5</accession>
<comment type="caution">
    <text evidence="2">The sequence shown here is derived from an EMBL/GenBank/DDBJ whole genome shotgun (WGS) entry which is preliminary data.</text>
</comment>
<sequence length="384" mass="42037">MRSDFGGKKRSLADNISKIHSFTRSHRQPSRLIVLLQTHADPSDGGLVYGSGKTLSLDLFLSTGLKGISLSNRTYFSNTVLFLNVCGGFLEHNSSAIDSAARSFGFRTIVALTGQSVDGLLASKSLFYTVLDHHVIGKETVLRALERSASIDLLSMTSVRVWTEGVSYILQGAALRTRPNGAVLHCGQCSQALVFKRTLSPSSALYRCRSGIPHPAGLSKSFVLPLVGNDDAVKVTGSLNFPCRYVIKVVNHDAPAPGLVEQVLPGPAPPRPPKQLKESKEDAMRRRMNAFNNRQVPLPTCSEQALPGSAPPRPLKRQHSVEKSEEDAMRQRMEAFNSRHVSAAGTMGGARAGSEMRQGWEDSEETKMAERWDAFRKHQDCRQV</sequence>
<keyword evidence="3" id="KW-1185">Reference proteome</keyword>
<gene>
    <name evidence="2" type="ORF">Hypma_014054</name>
</gene>
<evidence type="ECO:0000256" key="1">
    <source>
        <dbReference type="SAM" id="MobiDB-lite"/>
    </source>
</evidence>
<proteinExistence type="predicted"/>
<dbReference type="Proteomes" id="UP000076154">
    <property type="component" value="Unassembled WGS sequence"/>
</dbReference>
<dbReference type="InParanoid" id="A0A369K8F5"/>
<feature type="region of interest" description="Disordered" evidence="1">
    <location>
        <begin position="262"/>
        <end position="281"/>
    </location>
</feature>
<name>A0A369K8F5_HYPMA</name>
<dbReference type="EMBL" id="LUEZ02000009">
    <property type="protein sequence ID" value="RDB29852.1"/>
    <property type="molecule type" value="Genomic_DNA"/>
</dbReference>
<evidence type="ECO:0000313" key="2">
    <source>
        <dbReference type="EMBL" id="RDB29852.1"/>
    </source>
</evidence>
<dbReference type="AlphaFoldDB" id="A0A369K8F5"/>
<organism evidence="2 3">
    <name type="scientific">Hypsizygus marmoreus</name>
    <name type="common">White beech mushroom</name>
    <name type="synonym">Agaricus marmoreus</name>
    <dbReference type="NCBI Taxonomy" id="39966"/>
    <lineage>
        <taxon>Eukaryota</taxon>
        <taxon>Fungi</taxon>
        <taxon>Dikarya</taxon>
        <taxon>Basidiomycota</taxon>
        <taxon>Agaricomycotina</taxon>
        <taxon>Agaricomycetes</taxon>
        <taxon>Agaricomycetidae</taxon>
        <taxon>Agaricales</taxon>
        <taxon>Tricholomatineae</taxon>
        <taxon>Lyophyllaceae</taxon>
        <taxon>Hypsizygus</taxon>
    </lineage>
</organism>
<evidence type="ECO:0000313" key="3">
    <source>
        <dbReference type="Proteomes" id="UP000076154"/>
    </source>
</evidence>
<feature type="region of interest" description="Disordered" evidence="1">
    <location>
        <begin position="299"/>
        <end position="324"/>
    </location>
</feature>
<dbReference type="OrthoDB" id="3061137at2759"/>